<comment type="catalytic activity">
    <reaction evidence="1">
        <text>2-phosphoglycolate + H2O = glycolate + phosphate</text>
        <dbReference type="Rhea" id="RHEA:14369"/>
        <dbReference type="ChEBI" id="CHEBI:15377"/>
        <dbReference type="ChEBI" id="CHEBI:29805"/>
        <dbReference type="ChEBI" id="CHEBI:43474"/>
        <dbReference type="ChEBI" id="CHEBI:58033"/>
        <dbReference type="EC" id="3.1.3.18"/>
    </reaction>
</comment>
<evidence type="ECO:0000256" key="4">
    <source>
        <dbReference type="ARBA" id="ARBA00013078"/>
    </source>
</evidence>
<dbReference type="AlphaFoldDB" id="A0A833H0D6"/>
<dbReference type="InterPro" id="IPR023198">
    <property type="entry name" value="PGP-like_dom2"/>
</dbReference>
<dbReference type="Pfam" id="PF00702">
    <property type="entry name" value="Hydrolase"/>
    <property type="match status" value="1"/>
</dbReference>
<dbReference type="EMBL" id="WBUI01000013">
    <property type="protein sequence ID" value="KAB2931603.1"/>
    <property type="molecule type" value="Genomic_DNA"/>
</dbReference>
<organism evidence="5 6">
    <name type="scientific">Leptonema illini</name>
    <dbReference type="NCBI Taxonomy" id="183"/>
    <lineage>
        <taxon>Bacteria</taxon>
        <taxon>Pseudomonadati</taxon>
        <taxon>Spirochaetota</taxon>
        <taxon>Spirochaetia</taxon>
        <taxon>Leptospirales</taxon>
        <taxon>Leptospiraceae</taxon>
        <taxon>Leptonema</taxon>
    </lineage>
</organism>
<dbReference type="GO" id="GO:0005829">
    <property type="term" value="C:cytosol"/>
    <property type="evidence" value="ECO:0007669"/>
    <property type="project" value="TreeGrafter"/>
</dbReference>
<comment type="caution">
    <text evidence="5">The sequence shown here is derived from an EMBL/GenBank/DDBJ whole genome shotgun (WGS) entry which is preliminary data.</text>
</comment>
<dbReference type="GO" id="GO:0006281">
    <property type="term" value="P:DNA repair"/>
    <property type="evidence" value="ECO:0007669"/>
    <property type="project" value="TreeGrafter"/>
</dbReference>
<dbReference type="InterPro" id="IPR050155">
    <property type="entry name" value="HAD-like_hydrolase_sf"/>
</dbReference>
<dbReference type="PANTHER" id="PTHR43434">
    <property type="entry name" value="PHOSPHOGLYCOLATE PHOSPHATASE"/>
    <property type="match status" value="1"/>
</dbReference>
<keyword evidence="5" id="KW-0378">Hydrolase</keyword>
<protein>
    <recommendedName>
        <fullName evidence="4">phosphoglycolate phosphatase</fullName>
        <ecNumber evidence="4">3.1.3.18</ecNumber>
    </recommendedName>
</protein>
<dbReference type="EC" id="3.1.3.18" evidence="4"/>
<sequence length="230" mass="26301">MYASNDRLIILDADGTTIDSFAAIERAFVRHGMSIGDLERFQQRRNLFKYLGGIKEFPRNLARQMRKVRRSDLLLSLTEVYREEASLFPGMAGFIRSLIKTDGLRVGLVTRNITHEPEVTLGRLFARHDLDIHELDFIRCIPLKEKKGPHFEEIVKDYRVNPAKAYACGDEHGDYNAALSAGIRPFIGSYGFESHKRLSVKFEIPEGFLSSRPEELIQRVIHALDIEGPR</sequence>
<dbReference type="InterPro" id="IPR036412">
    <property type="entry name" value="HAD-like_sf"/>
</dbReference>
<dbReference type="InterPro" id="IPR023214">
    <property type="entry name" value="HAD_sf"/>
</dbReference>
<comment type="pathway">
    <text evidence="2">Organic acid metabolism; glycolate biosynthesis; glycolate from 2-phosphoglycolate: step 1/1.</text>
</comment>
<comment type="similarity">
    <text evidence="3">Belongs to the HAD-like hydrolase superfamily. CbbY/CbbZ/Gph/YieH family.</text>
</comment>
<dbReference type="Proteomes" id="UP000460298">
    <property type="component" value="Unassembled WGS sequence"/>
</dbReference>
<proteinExistence type="inferred from homology"/>
<dbReference type="GO" id="GO:0008967">
    <property type="term" value="F:phosphoglycolate phosphatase activity"/>
    <property type="evidence" value="ECO:0007669"/>
    <property type="project" value="UniProtKB-EC"/>
</dbReference>
<accession>A0A833H0D6</accession>
<dbReference type="SUPFAM" id="SSF56784">
    <property type="entry name" value="HAD-like"/>
    <property type="match status" value="1"/>
</dbReference>
<evidence type="ECO:0000313" key="6">
    <source>
        <dbReference type="Proteomes" id="UP000460298"/>
    </source>
</evidence>
<dbReference type="PANTHER" id="PTHR43434:SF1">
    <property type="entry name" value="PHOSPHOGLYCOLATE PHOSPHATASE"/>
    <property type="match status" value="1"/>
</dbReference>
<dbReference type="Gene3D" id="3.40.50.1000">
    <property type="entry name" value="HAD superfamily/HAD-like"/>
    <property type="match status" value="1"/>
</dbReference>
<reference evidence="5 6" key="1">
    <citation type="submission" date="2019-10" db="EMBL/GenBank/DDBJ databases">
        <title>Extracellular Electron Transfer in a Candidatus Methanoperedens spp. Enrichment Culture.</title>
        <authorList>
            <person name="Berger S."/>
            <person name="Rangel Shaw D."/>
            <person name="Berben T."/>
            <person name="In 'T Zandt M."/>
            <person name="Frank J."/>
            <person name="Reimann J."/>
            <person name="Jetten M.S.M."/>
            <person name="Welte C.U."/>
        </authorList>
    </citation>
    <scope>NUCLEOTIDE SEQUENCE [LARGE SCALE GENOMIC DNA]</scope>
    <source>
        <strain evidence="5">SB12</strain>
    </source>
</reference>
<evidence type="ECO:0000313" key="5">
    <source>
        <dbReference type="EMBL" id="KAB2931603.1"/>
    </source>
</evidence>
<evidence type="ECO:0000256" key="1">
    <source>
        <dbReference type="ARBA" id="ARBA00000830"/>
    </source>
</evidence>
<dbReference type="Gene3D" id="1.10.150.240">
    <property type="entry name" value="Putative phosphatase, domain 2"/>
    <property type="match status" value="1"/>
</dbReference>
<evidence type="ECO:0000256" key="2">
    <source>
        <dbReference type="ARBA" id="ARBA00004818"/>
    </source>
</evidence>
<name>A0A833H0D6_9LEPT</name>
<evidence type="ECO:0000256" key="3">
    <source>
        <dbReference type="ARBA" id="ARBA00006171"/>
    </source>
</evidence>
<gene>
    <name evidence="5" type="ORF">F9K24_13480</name>
</gene>